<name>A0A290Z3L5_9PSEU</name>
<dbReference type="EMBL" id="CP023445">
    <property type="protein sequence ID" value="ATE53631.1"/>
    <property type="molecule type" value="Genomic_DNA"/>
</dbReference>
<sequence length="219" mass="23599">MRWVRYPGWTWRAWSAALRHGLADAAEALAVADRETAERKVRRASHRALGWRARRRFGRVVAKRLEATDVARRAAAAEVIRQAEEVIGAAAMLFGPRALTEATRSRPTSANTVPAEDDGKVSRSRRWGRNLQASASPEHAAEATGTAAGDTGESALVVVDGVDITDLMPTARTVAAGLGDRLNRDGLLDGLREAGLSVGGRRRKAVYDAVLAERDRVAA</sequence>
<organism evidence="2 3">
    <name type="scientific">Actinosynnema pretiosum</name>
    <dbReference type="NCBI Taxonomy" id="42197"/>
    <lineage>
        <taxon>Bacteria</taxon>
        <taxon>Bacillati</taxon>
        <taxon>Actinomycetota</taxon>
        <taxon>Actinomycetes</taxon>
        <taxon>Pseudonocardiales</taxon>
        <taxon>Pseudonocardiaceae</taxon>
        <taxon>Actinosynnema</taxon>
    </lineage>
</organism>
<gene>
    <name evidence="2" type="ORF">CNX65_10280</name>
</gene>
<dbReference type="Proteomes" id="UP000218505">
    <property type="component" value="Chromosome"/>
</dbReference>
<accession>A0A290Z3L5</accession>
<dbReference type="KEGG" id="apre:CNX65_10280"/>
<feature type="region of interest" description="Disordered" evidence="1">
    <location>
        <begin position="101"/>
        <end position="148"/>
    </location>
</feature>
<dbReference type="RefSeq" id="WP_096492569.1">
    <property type="nucleotide sequence ID" value="NZ_CP023445.1"/>
</dbReference>
<dbReference type="AlphaFoldDB" id="A0A290Z3L5"/>
<evidence type="ECO:0000256" key="1">
    <source>
        <dbReference type="SAM" id="MobiDB-lite"/>
    </source>
</evidence>
<evidence type="ECO:0000313" key="3">
    <source>
        <dbReference type="Proteomes" id="UP000218505"/>
    </source>
</evidence>
<protein>
    <submittedName>
        <fullName evidence="2">Uncharacterized protein</fullName>
    </submittedName>
</protein>
<reference evidence="2" key="1">
    <citation type="submission" date="2017-09" db="EMBL/GenBank/DDBJ databases">
        <title>Complete Genome Sequence of ansamitocin-producing Bacterium Actinosynnema pretiosum X47.</title>
        <authorList>
            <person name="Cao G."/>
            <person name="Zong G."/>
            <person name="Zhong C."/>
            <person name="Fu J."/>
        </authorList>
    </citation>
    <scope>NUCLEOTIDE SEQUENCE [LARGE SCALE GENOMIC DNA]</scope>
    <source>
        <strain evidence="2">X47</strain>
    </source>
</reference>
<evidence type="ECO:0000313" key="2">
    <source>
        <dbReference type="EMBL" id="ATE53631.1"/>
    </source>
</evidence>
<keyword evidence="3" id="KW-1185">Reference proteome</keyword>
<proteinExistence type="predicted"/>